<dbReference type="CDD" id="cd00077">
    <property type="entry name" value="HDc"/>
    <property type="match status" value="1"/>
</dbReference>
<proteinExistence type="predicted"/>
<feature type="domain" description="HD-GYP" evidence="3">
    <location>
        <begin position="284"/>
        <end position="479"/>
    </location>
</feature>
<dbReference type="PROSITE" id="PS51832">
    <property type="entry name" value="HD_GYP"/>
    <property type="match status" value="1"/>
</dbReference>
<dbReference type="InterPro" id="IPR013656">
    <property type="entry name" value="PAS_4"/>
</dbReference>
<dbReference type="SMART" id="SM00091">
    <property type="entry name" value="PAS"/>
    <property type="match status" value="1"/>
</dbReference>
<name>A0A1S2D433_AERSO</name>
<dbReference type="InterPro" id="IPR035965">
    <property type="entry name" value="PAS-like_dom_sf"/>
</dbReference>
<evidence type="ECO:0000259" key="2">
    <source>
        <dbReference type="PROSITE" id="PS50113"/>
    </source>
</evidence>
<dbReference type="SUPFAM" id="SSF55785">
    <property type="entry name" value="PYP-like sensor domain (PAS domain)"/>
    <property type="match status" value="1"/>
</dbReference>
<dbReference type="InterPro" id="IPR003607">
    <property type="entry name" value="HD/PDEase_dom"/>
</dbReference>
<dbReference type="NCBIfam" id="TIGR00229">
    <property type="entry name" value="sensory_box"/>
    <property type="match status" value="1"/>
</dbReference>
<evidence type="ECO:0000259" key="3">
    <source>
        <dbReference type="PROSITE" id="PS51832"/>
    </source>
</evidence>
<comment type="caution">
    <text evidence="4">The sequence shown here is derived from an EMBL/GenBank/DDBJ whole genome shotgun (WGS) entry which is preliminary data.</text>
</comment>
<evidence type="ECO:0000313" key="4">
    <source>
        <dbReference type="EMBL" id="OHY95077.1"/>
    </source>
</evidence>
<dbReference type="SUPFAM" id="SSF109604">
    <property type="entry name" value="HD-domain/PDEase-like"/>
    <property type="match status" value="1"/>
</dbReference>
<accession>A0A1S2D433</accession>
<dbReference type="EMBL" id="MKFU01000004">
    <property type="protein sequence ID" value="OHY95077.1"/>
    <property type="molecule type" value="Genomic_DNA"/>
</dbReference>
<dbReference type="AlphaFoldDB" id="A0A1S2D433"/>
<dbReference type="InterPro" id="IPR000700">
    <property type="entry name" value="PAS-assoc_C"/>
</dbReference>
<feature type="domain" description="PAC" evidence="2">
    <location>
        <begin position="234"/>
        <end position="286"/>
    </location>
</feature>
<dbReference type="Proteomes" id="UP000179934">
    <property type="component" value="Unassembled WGS sequence"/>
</dbReference>
<evidence type="ECO:0000313" key="5">
    <source>
        <dbReference type="Proteomes" id="UP000179934"/>
    </source>
</evidence>
<dbReference type="PANTHER" id="PTHR43155">
    <property type="entry name" value="CYCLIC DI-GMP PHOSPHODIESTERASE PA4108-RELATED"/>
    <property type="match status" value="1"/>
</dbReference>
<dbReference type="Pfam" id="PF08448">
    <property type="entry name" value="PAS_4"/>
    <property type="match status" value="1"/>
</dbReference>
<feature type="domain" description="PAS" evidence="1">
    <location>
        <begin position="168"/>
        <end position="206"/>
    </location>
</feature>
<protein>
    <submittedName>
        <fullName evidence="4">Phosphodiesterase</fullName>
    </submittedName>
</protein>
<reference evidence="4 5" key="1">
    <citation type="submission" date="2016-09" db="EMBL/GenBank/DDBJ databases">
        <title>Draft Genome Sequence of Aeromonas sobria Strain 08005, Isolated from Sick Rana catesbeiana.</title>
        <authorList>
            <person name="Yang Q."/>
        </authorList>
    </citation>
    <scope>NUCLEOTIDE SEQUENCE [LARGE SCALE GENOMIC DNA]</scope>
    <source>
        <strain evidence="4 5">08005</strain>
    </source>
</reference>
<dbReference type="GO" id="GO:0008081">
    <property type="term" value="F:phosphoric diester hydrolase activity"/>
    <property type="evidence" value="ECO:0007669"/>
    <property type="project" value="UniProtKB-ARBA"/>
</dbReference>
<dbReference type="PROSITE" id="PS50112">
    <property type="entry name" value="PAS"/>
    <property type="match status" value="1"/>
</dbReference>
<dbReference type="Gene3D" id="1.10.3210.10">
    <property type="entry name" value="Hypothetical protein af1432"/>
    <property type="match status" value="1"/>
</dbReference>
<sequence length="485" mass="54563">MNNDHAMAIVCDLALCIGREVTLDALLTKVLQRFMYHCATPVGVVLQQKPEGYTLLKAIGDEQLCQHTGTTLTLPAWVSEEAHCLLQQTIPLPGSRPYRFAYRLRVDGGYLILLLAPQPQQQLVPVCHLFSPVLGNLARTIQLCKDSELLALRQQAELKDLQHFNESLLKAIPIPVFYKDIEGRFLGCNPAFSQVIGINKEALLGKRTNELLPVGMAEEYSVRETELLRNRQPQCFELQLHDRNGMRYQVICFKDLFYDHQGMIAGIIGTLVDITRLKESERHQRDLLFQAISALASAISHKDRNSAGHERRVHDLALAIGQTMQLRQEQLDGLGLAAMVHNIGLLQTPTEIITRPRELRPVEFELIKQHPQAGHDILKQIDFPWPIATIVQQHHENLDGSGYPQGLAGNAIALEARIIRVADSLIAMTAHRPFRRAMPLSDAFAELIRYAGIRYDEQVVNTCIQLWQTGYHFSPPISQAMNKAG</sequence>
<dbReference type="InterPro" id="IPR000014">
    <property type="entry name" value="PAS"/>
</dbReference>
<dbReference type="OrthoDB" id="9802066at2"/>
<gene>
    <name evidence="4" type="ORF">BJD16_08820</name>
</gene>
<dbReference type="InterPro" id="IPR037522">
    <property type="entry name" value="HD_GYP_dom"/>
</dbReference>
<dbReference type="RefSeq" id="WP_042019036.1">
    <property type="nucleotide sequence ID" value="NZ_CDBW01000006.1"/>
</dbReference>
<dbReference type="Gene3D" id="3.30.450.20">
    <property type="entry name" value="PAS domain"/>
    <property type="match status" value="1"/>
</dbReference>
<dbReference type="STRING" id="646.BJD16_08820"/>
<evidence type="ECO:0000259" key="1">
    <source>
        <dbReference type="PROSITE" id="PS50112"/>
    </source>
</evidence>
<dbReference type="PROSITE" id="PS50113">
    <property type="entry name" value="PAC"/>
    <property type="match status" value="1"/>
</dbReference>
<dbReference type="Pfam" id="PF13487">
    <property type="entry name" value="HD_5"/>
    <property type="match status" value="1"/>
</dbReference>
<dbReference type="CDD" id="cd00130">
    <property type="entry name" value="PAS"/>
    <property type="match status" value="1"/>
</dbReference>
<dbReference type="GeneID" id="58921231"/>
<dbReference type="PANTHER" id="PTHR43155:SF2">
    <property type="entry name" value="CYCLIC DI-GMP PHOSPHODIESTERASE PA4108"/>
    <property type="match status" value="1"/>
</dbReference>
<organism evidence="4 5">
    <name type="scientific">Aeromonas sobria</name>
    <dbReference type="NCBI Taxonomy" id="646"/>
    <lineage>
        <taxon>Bacteria</taxon>
        <taxon>Pseudomonadati</taxon>
        <taxon>Pseudomonadota</taxon>
        <taxon>Gammaproteobacteria</taxon>
        <taxon>Aeromonadales</taxon>
        <taxon>Aeromonadaceae</taxon>
        <taxon>Aeromonas</taxon>
    </lineage>
</organism>